<dbReference type="RefSeq" id="WP_093270731.1">
    <property type="nucleotide sequence ID" value="NZ_FNDD01000005.1"/>
</dbReference>
<protein>
    <submittedName>
        <fullName evidence="3">Bax protein</fullName>
    </submittedName>
</protein>
<dbReference type="InterPro" id="IPR002901">
    <property type="entry name" value="MGlyc_endo_b_GlcNAc-like_dom"/>
</dbReference>
<dbReference type="STRING" id="861298.SAMN04488136_10552"/>
<feature type="transmembrane region" description="Helical" evidence="1">
    <location>
        <begin position="6"/>
        <end position="23"/>
    </location>
</feature>
<reference evidence="3 4" key="1">
    <citation type="submission" date="2016-10" db="EMBL/GenBank/DDBJ databases">
        <authorList>
            <person name="de Groot N.N."/>
        </authorList>
    </citation>
    <scope>NUCLEOTIDE SEQUENCE [LARGE SCALE GENOMIC DNA]</scope>
    <source>
        <strain evidence="3 4">CGMCC 1.10228</strain>
    </source>
</reference>
<evidence type="ECO:0000256" key="1">
    <source>
        <dbReference type="SAM" id="Phobius"/>
    </source>
</evidence>
<dbReference type="AlphaFoldDB" id="A0A1G7YD09"/>
<dbReference type="GO" id="GO:0004040">
    <property type="term" value="F:amidase activity"/>
    <property type="evidence" value="ECO:0007669"/>
    <property type="project" value="InterPro"/>
</dbReference>
<dbReference type="SMART" id="SM00047">
    <property type="entry name" value="LYZ2"/>
    <property type="match status" value="1"/>
</dbReference>
<keyword evidence="1" id="KW-0472">Membrane</keyword>
<dbReference type="OrthoDB" id="9788155at2"/>
<dbReference type="Proteomes" id="UP000198854">
    <property type="component" value="Unassembled WGS sequence"/>
</dbReference>
<dbReference type="Pfam" id="PF01832">
    <property type="entry name" value="Glucosaminidase"/>
    <property type="match status" value="1"/>
</dbReference>
<dbReference type="Gene3D" id="1.10.530.10">
    <property type="match status" value="1"/>
</dbReference>
<keyword evidence="1" id="KW-0812">Transmembrane</keyword>
<dbReference type="PANTHER" id="PTHR40572">
    <property type="entry name" value="PROTEIN BAX"/>
    <property type="match status" value="1"/>
</dbReference>
<dbReference type="PANTHER" id="PTHR40572:SF1">
    <property type="entry name" value="PROTEIN BAX"/>
    <property type="match status" value="1"/>
</dbReference>
<name>A0A1G7YD09_9VIBR</name>
<sequence length="271" mass="31334">MRKTEFFALLATVIVAIYGYLAYQHKLQQAEDIAFDWAITPKKVGKAPDFGAIRDTRAKKQHFFDYLRPGIAFENQRILKERNKLKNIEARFDKMALTASDKAFLDKLANRYNVAFSAGGIDKVFFEQLLSRVNVIPEALVLVQAANESAWGTSRFARKANNYFGQWCYQQGCGLVPKQRADGMSHEVAKFSSVQESIHRYFMNVNRNRAYKDLREQRRKRQQSGKELHSVAAAVDLADGLLKYSERGDDYVSDLKVMIRHNEHFWTHREQ</sequence>
<keyword evidence="1" id="KW-1133">Transmembrane helix</keyword>
<dbReference type="InterPro" id="IPR053195">
    <property type="entry name" value="Bax-like"/>
</dbReference>
<evidence type="ECO:0000313" key="4">
    <source>
        <dbReference type="Proteomes" id="UP000198854"/>
    </source>
</evidence>
<keyword evidence="4" id="KW-1185">Reference proteome</keyword>
<evidence type="ECO:0000313" key="3">
    <source>
        <dbReference type="EMBL" id="SDG94206.1"/>
    </source>
</evidence>
<feature type="domain" description="Mannosyl-glycoprotein endo-beta-N-acetylglucosamidase-like" evidence="2">
    <location>
        <begin position="107"/>
        <end position="257"/>
    </location>
</feature>
<evidence type="ECO:0000259" key="2">
    <source>
        <dbReference type="SMART" id="SM00047"/>
    </source>
</evidence>
<organism evidence="3 4">
    <name type="scientific">Vibrio xiamenensis</name>
    <dbReference type="NCBI Taxonomy" id="861298"/>
    <lineage>
        <taxon>Bacteria</taxon>
        <taxon>Pseudomonadati</taxon>
        <taxon>Pseudomonadota</taxon>
        <taxon>Gammaproteobacteria</taxon>
        <taxon>Vibrionales</taxon>
        <taxon>Vibrionaceae</taxon>
        <taxon>Vibrio</taxon>
    </lineage>
</organism>
<accession>A0A1G7YD09</accession>
<proteinExistence type="predicted"/>
<gene>
    <name evidence="3" type="ORF">SAMN04488136_10552</name>
</gene>
<dbReference type="EMBL" id="FNDD01000005">
    <property type="protein sequence ID" value="SDG94206.1"/>
    <property type="molecule type" value="Genomic_DNA"/>
</dbReference>